<organism evidence="17 18">
    <name type="scientific">Desulforamulus aquiferis</name>
    <dbReference type="NCBI Taxonomy" id="1397668"/>
    <lineage>
        <taxon>Bacteria</taxon>
        <taxon>Bacillati</taxon>
        <taxon>Bacillota</taxon>
        <taxon>Clostridia</taxon>
        <taxon>Eubacteriales</taxon>
        <taxon>Peptococcaceae</taxon>
        <taxon>Desulforamulus</taxon>
    </lineage>
</organism>
<keyword evidence="18" id="KW-1185">Reference proteome</keyword>
<protein>
    <recommendedName>
        <fullName evidence="3">histidine kinase</fullName>
        <ecNumber evidence="3">2.7.13.3</ecNumber>
    </recommendedName>
</protein>
<keyword evidence="11 14" id="KW-1133">Transmembrane helix</keyword>
<feature type="domain" description="Histidine kinase" evidence="15">
    <location>
        <begin position="160"/>
        <end position="363"/>
    </location>
</feature>
<dbReference type="SMART" id="SM00304">
    <property type="entry name" value="HAMP"/>
    <property type="match status" value="1"/>
</dbReference>
<dbReference type="CDD" id="cd06225">
    <property type="entry name" value="HAMP"/>
    <property type="match status" value="1"/>
</dbReference>
<name>A0AAW7ZED0_9FIRM</name>
<keyword evidence="4" id="KW-1003">Cell membrane</keyword>
<dbReference type="InterPro" id="IPR050398">
    <property type="entry name" value="HssS/ArlS-like"/>
</dbReference>
<evidence type="ECO:0000259" key="16">
    <source>
        <dbReference type="PROSITE" id="PS50885"/>
    </source>
</evidence>
<reference evidence="17" key="2">
    <citation type="submission" date="2023-03" db="EMBL/GenBank/DDBJ databases">
        <authorList>
            <person name="Zhang Z."/>
        </authorList>
    </citation>
    <scope>NUCLEOTIDE SEQUENCE</scope>
    <source>
        <strain evidence="17">DSA</strain>
    </source>
</reference>
<dbReference type="PROSITE" id="PS50109">
    <property type="entry name" value="HIS_KIN"/>
    <property type="match status" value="1"/>
</dbReference>
<dbReference type="Pfam" id="PF00512">
    <property type="entry name" value="HisKA"/>
    <property type="match status" value="1"/>
</dbReference>
<evidence type="ECO:0000313" key="18">
    <source>
        <dbReference type="Proteomes" id="UP001172911"/>
    </source>
</evidence>
<comment type="caution">
    <text evidence="17">The sequence shown here is derived from an EMBL/GenBank/DDBJ whole genome shotgun (WGS) entry which is preliminary data.</text>
</comment>
<evidence type="ECO:0000256" key="5">
    <source>
        <dbReference type="ARBA" id="ARBA00022553"/>
    </source>
</evidence>
<dbReference type="RefSeq" id="WP_304542995.1">
    <property type="nucleotide sequence ID" value="NZ_JARPTC010000015.1"/>
</dbReference>
<dbReference type="SMART" id="SM00388">
    <property type="entry name" value="HisKA"/>
    <property type="match status" value="1"/>
</dbReference>
<dbReference type="SUPFAM" id="SSF47384">
    <property type="entry name" value="Homodimeric domain of signal transducing histidine kinase"/>
    <property type="match status" value="1"/>
</dbReference>
<sequence length="363" mass="41782">DGTTIPSNARNAFPPTLLNEMKQNIIAQKSNRQMYESVTGQGNIRYVVNKDMAYGHSLYQIMFLKKPEEDLYIRNLFVNMMLYVGTALVVSWFASLLIVRYLTRPLTQMEQHVKQIANRNWKEPLDIERNDEIGKLATSINTMRQQLIHQDETQQSMLQNISHELKTPVMVIRSYAQAIQDGVYPKGDLAGSIKVIDEEGERLEKLTKQLLYLTRLDYLSTKNPAQEEIYLDKLIDKIIQRLNLQRPEISWQIELLPAAIKGDVETLRVMIENVLDNHLRYAKTTMVIRLTKDIGSVNLYFWNDGVEIEPHTLEQIFSPFNKGREGKTGLGLAIVQRILKINRGTIELNNENNGVSTRIKLPS</sequence>
<keyword evidence="8" id="KW-0547">Nucleotide-binding</keyword>
<dbReference type="SUPFAM" id="SSF55874">
    <property type="entry name" value="ATPase domain of HSP90 chaperone/DNA topoisomerase II/histidine kinase"/>
    <property type="match status" value="1"/>
</dbReference>
<evidence type="ECO:0000256" key="9">
    <source>
        <dbReference type="ARBA" id="ARBA00022777"/>
    </source>
</evidence>
<evidence type="ECO:0000256" key="3">
    <source>
        <dbReference type="ARBA" id="ARBA00012438"/>
    </source>
</evidence>
<evidence type="ECO:0000256" key="4">
    <source>
        <dbReference type="ARBA" id="ARBA00022475"/>
    </source>
</evidence>
<keyword evidence="13 14" id="KW-0472">Membrane</keyword>
<keyword evidence="7 14" id="KW-0812">Transmembrane</keyword>
<dbReference type="InterPro" id="IPR003661">
    <property type="entry name" value="HisK_dim/P_dom"/>
</dbReference>
<dbReference type="PANTHER" id="PTHR45528:SF1">
    <property type="entry name" value="SENSOR HISTIDINE KINASE CPXA"/>
    <property type="match status" value="1"/>
</dbReference>
<dbReference type="GO" id="GO:0000155">
    <property type="term" value="F:phosphorelay sensor kinase activity"/>
    <property type="evidence" value="ECO:0007669"/>
    <property type="project" value="InterPro"/>
</dbReference>
<dbReference type="GO" id="GO:0005886">
    <property type="term" value="C:plasma membrane"/>
    <property type="evidence" value="ECO:0007669"/>
    <property type="project" value="UniProtKB-SubCell"/>
</dbReference>
<gene>
    <name evidence="17" type="ORF">P6N53_10885</name>
</gene>
<dbReference type="EC" id="2.7.13.3" evidence="3"/>
<evidence type="ECO:0000256" key="7">
    <source>
        <dbReference type="ARBA" id="ARBA00022692"/>
    </source>
</evidence>
<dbReference type="Pfam" id="PF00672">
    <property type="entry name" value="HAMP"/>
    <property type="match status" value="1"/>
</dbReference>
<dbReference type="SMART" id="SM00387">
    <property type="entry name" value="HATPase_c"/>
    <property type="match status" value="1"/>
</dbReference>
<feature type="transmembrane region" description="Helical" evidence="14">
    <location>
        <begin position="80"/>
        <end position="102"/>
    </location>
</feature>
<feature type="non-terminal residue" evidence="17">
    <location>
        <position position="1"/>
    </location>
</feature>
<proteinExistence type="predicted"/>
<dbReference type="InterPro" id="IPR003594">
    <property type="entry name" value="HATPase_dom"/>
</dbReference>
<dbReference type="InterPro" id="IPR003660">
    <property type="entry name" value="HAMP_dom"/>
</dbReference>
<evidence type="ECO:0000256" key="13">
    <source>
        <dbReference type="ARBA" id="ARBA00023136"/>
    </source>
</evidence>
<dbReference type="InterPro" id="IPR036890">
    <property type="entry name" value="HATPase_C_sf"/>
</dbReference>
<evidence type="ECO:0000256" key="10">
    <source>
        <dbReference type="ARBA" id="ARBA00022840"/>
    </source>
</evidence>
<feature type="domain" description="HAMP" evidence="16">
    <location>
        <begin position="100"/>
        <end position="152"/>
    </location>
</feature>
<dbReference type="PANTHER" id="PTHR45528">
    <property type="entry name" value="SENSOR HISTIDINE KINASE CPXA"/>
    <property type="match status" value="1"/>
</dbReference>
<keyword evidence="9 17" id="KW-0418">Kinase</keyword>
<evidence type="ECO:0000256" key="14">
    <source>
        <dbReference type="SAM" id="Phobius"/>
    </source>
</evidence>
<dbReference type="InterPro" id="IPR036097">
    <property type="entry name" value="HisK_dim/P_sf"/>
</dbReference>
<accession>A0AAW7ZED0</accession>
<keyword evidence="6" id="KW-0808">Transferase</keyword>
<keyword evidence="5" id="KW-0597">Phosphoprotein</keyword>
<dbReference type="InterPro" id="IPR004358">
    <property type="entry name" value="Sig_transdc_His_kin-like_C"/>
</dbReference>
<evidence type="ECO:0000259" key="15">
    <source>
        <dbReference type="PROSITE" id="PS50109"/>
    </source>
</evidence>
<evidence type="ECO:0000256" key="1">
    <source>
        <dbReference type="ARBA" id="ARBA00000085"/>
    </source>
</evidence>
<evidence type="ECO:0000256" key="2">
    <source>
        <dbReference type="ARBA" id="ARBA00004651"/>
    </source>
</evidence>
<dbReference type="Gene3D" id="3.30.565.10">
    <property type="entry name" value="Histidine kinase-like ATPase, C-terminal domain"/>
    <property type="match status" value="1"/>
</dbReference>
<dbReference type="Pfam" id="PF02518">
    <property type="entry name" value="HATPase_c"/>
    <property type="match status" value="1"/>
</dbReference>
<dbReference type="SUPFAM" id="SSF158472">
    <property type="entry name" value="HAMP domain-like"/>
    <property type="match status" value="1"/>
</dbReference>
<dbReference type="CDD" id="cd00082">
    <property type="entry name" value="HisKA"/>
    <property type="match status" value="1"/>
</dbReference>
<evidence type="ECO:0000313" key="17">
    <source>
        <dbReference type="EMBL" id="MDO7787722.1"/>
    </source>
</evidence>
<dbReference type="Proteomes" id="UP001172911">
    <property type="component" value="Unassembled WGS sequence"/>
</dbReference>
<evidence type="ECO:0000256" key="12">
    <source>
        <dbReference type="ARBA" id="ARBA00023012"/>
    </source>
</evidence>
<dbReference type="PRINTS" id="PR00344">
    <property type="entry name" value="BCTRLSENSOR"/>
</dbReference>
<keyword evidence="12" id="KW-0902">Two-component regulatory system</keyword>
<dbReference type="InterPro" id="IPR005467">
    <property type="entry name" value="His_kinase_dom"/>
</dbReference>
<comment type="catalytic activity">
    <reaction evidence="1">
        <text>ATP + protein L-histidine = ADP + protein N-phospho-L-histidine.</text>
        <dbReference type="EC" id="2.7.13.3"/>
    </reaction>
</comment>
<reference evidence="17" key="1">
    <citation type="journal article" date="2023" name="J. Hazard. Mater.">
        <title>Anaerobic biodegradation of pyrene and benzo[a]pyrene by a new sulfate-reducing Desulforamulus aquiferis strain DSA.</title>
        <authorList>
            <person name="Zhang Z."/>
            <person name="Sun J."/>
            <person name="Gong X."/>
            <person name="Wang C."/>
            <person name="Wang H."/>
        </authorList>
    </citation>
    <scope>NUCLEOTIDE SEQUENCE</scope>
    <source>
        <strain evidence="17">DSA</strain>
    </source>
</reference>
<keyword evidence="10" id="KW-0067">ATP-binding</keyword>
<dbReference type="Gene3D" id="6.10.340.10">
    <property type="match status" value="1"/>
</dbReference>
<dbReference type="PROSITE" id="PS50885">
    <property type="entry name" value="HAMP"/>
    <property type="match status" value="1"/>
</dbReference>
<evidence type="ECO:0000256" key="8">
    <source>
        <dbReference type="ARBA" id="ARBA00022741"/>
    </source>
</evidence>
<evidence type="ECO:0000256" key="11">
    <source>
        <dbReference type="ARBA" id="ARBA00022989"/>
    </source>
</evidence>
<dbReference type="Gene3D" id="1.10.287.130">
    <property type="match status" value="1"/>
</dbReference>
<dbReference type="GO" id="GO:0005524">
    <property type="term" value="F:ATP binding"/>
    <property type="evidence" value="ECO:0007669"/>
    <property type="project" value="UniProtKB-KW"/>
</dbReference>
<comment type="subcellular location">
    <subcellularLocation>
        <location evidence="2">Cell membrane</location>
        <topology evidence="2">Multi-pass membrane protein</topology>
    </subcellularLocation>
</comment>
<dbReference type="AlphaFoldDB" id="A0AAW7ZED0"/>
<dbReference type="EMBL" id="JARPTC010000015">
    <property type="protein sequence ID" value="MDO7787722.1"/>
    <property type="molecule type" value="Genomic_DNA"/>
</dbReference>
<evidence type="ECO:0000256" key="6">
    <source>
        <dbReference type="ARBA" id="ARBA00022679"/>
    </source>
</evidence>